<proteinExistence type="predicted"/>
<sequence>MDPLYVILAVPVAVAFCFLVILRKSLRRGWTRLRPQVNEWASLAMVALLEAFKKGIQDALKEVFKGIILTILREMTGFPKPCAAQGGAGGRCPDEPFVVHRRCLTRRYLHPTISDAPILGLQRGTSKTMCSHGSFLDDEFFYDILHHGILLHGILHHDILLHDVLLHDILHIGSLYGSLFHHGSLTVSPSITASSTTTSLIKTLSAMAIPYHEVSHHSVFPASCTSSSLSLDPRSRRLSKKHSSSWLSLIETPSSRHLAQQHLRWLFSCHRAHVS</sequence>
<evidence type="ECO:0000313" key="2">
    <source>
        <dbReference type="EMBL" id="KXH45950.1"/>
    </source>
</evidence>
<dbReference type="EMBL" id="JFBX01000203">
    <property type="protein sequence ID" value="KXH45950.1"/>
    <property type="molecule type" value="Genomic_DNA"/>
</dbReference>
<protein>
    <submittedName>
        <fullName evidence="2">Uncharacterized protein</fullName>
    </submittedName>
</protein>
<keyword evidence="1" id="KW-0812">Transmembrane</keyword>
<organism evidence="2 3">
    <name type="scientific">Colletotrichum simmondsii</name>
    <dbReference type="NCBI Taxonomy" id="703756"/>
    <lineage>
        <taxon>Eukaryota</taxon>
        <taxon>Fungi</taxon>
        <taxon>Dikarya</taxon>
        <taxon>Ascomycota</taxon>
        <taxon>Pezizomycotina</taxon>
        <taxon>Sordariomycetes</taxon>
        <taxon>Hypocreomycetidae</taxon>
        <taxon>Glomerellales</taxon>
        <taxon>Glomerellaceae</taxon>
        <taxon>Colletotrichum</taxon>
        <taxon>Colletotrichum acutatum species complex</taxon>
    </lineage>
</organism>
<name>A0A135TCS0_9PEZI</name>
<evidence type="ECO:0000256" key="1">
    <source>
        <dbReference type="SAM" id="Phobius"/>
    </source>
</evidence>
<reference evidence="2 3" key="1">
    <citation type="submission" date="2014-02" db="EMBL/GenBank/DDBJ databases">
        <title>The genome sequence of Colletotrichum simmondsii CBS122122.</title>
        <authorList>
            <person name="Baroncelli R."/>
            <person name="Thon M.R."/>
        </authorList>
    </citation>
    <scope>NUCLEOTIDE SEQUENCE [LARGE SCALE GENOMIC DNA]</scope>
    <source>
        <strain evidence="2 3">CBS122122</strain>
    </source>
</reference>
<dbReference type="Proteomes" id="UP000070328">
    <property type="component" value="Unassembled WGS sequence"/>
</dbReference>
<comment type="caution">
    <text evidence="2">The sequence shown here is derived from an EMBL/GenBank/DDBJ whole genome shotgun (WGS) entry which is preliminary data.</text>
</comment>
<dbReference type="AlphaFoldDB" id="A0A135TCS0"/>
<gene>
    <name evidence="2" type="ORF">CSIM01_11213</name>
</gene>
<keyword evidence="3" id="KW-1185">Reference proteome</keyword>
<accession>A0A135TCS0</accession>
<keyword evidence="1" id="KW-0472">Membrane</keyword>
<evidence type="ECO:0000313" key="3">
    <source>
        <dbReference type="Proteomes" id="UP000070328"/>
    </source>
</evidence>
<keyword evidence="1" id="KW-1133">Transmembrane helix</keyword>
<feature type="transmembrane region" description="Helical" evidence="1">
    <location>
        <begin position="6"/>
        <end position="22"/>
    </location>
</feature>